<feature type="chain" id="PRO_5032985455" evidence="8">
    <location>
        <begin position="29"/>
        <end position="497"/>
    </location>
</feature>
<comment type="caution">
    <text evidence="10">The sequence shown here is derived from an EMBL/GenBank/DDBJ whole genome shotgun (WGS) entry which is preliminary data.</text>
</comment>
<dbReference type="Pfam" id="PF01435">
    <property type="entry name" value="Peptidase_M48"/>
    <property type="match status" value="1"/>
</dbReference>
<keyword evidence="3" id="KW-0479">Metal-binding</keyword>
<gene>
    <name evidence="10" type="ORF">GGR91_001546</name>
</gene>
<feature type="region of interest" description="Disordered" evidence="7">
    <location>
        <begin position="247"/>
        <end position="270"/>
    </location>
</feature>
<evidence type="ECO:0000256" key="6">
    <source>
        <dbReference type="ARBA" id="ARBA00023049"/>
    </source>
</evidence>
<organism evidence="10 11">
    <name type="scientific">Sphingorhabdus rigui</name>
    <dbReference type="NCBI Taxonomy" id="1282858"/>
    <lineage>
        <taxon>Bacteria</taxon>
        <taxon>Pseudomonadati</taxon>
        <taxon>Pseudomonadota</taxon>
        <taxon>Alphaproteobacteria</taxon>
        <taxon>Sphingomonadales</taxon>
        <taxon>Sphingomonadaceae</taxon>
        <taxon>Sphingorhabdus</taxon>
    </lineage>
</organism>
<keyword evidence="2 10" id="KW-0645">Protease</keyword>
<dbReference type="GO" id="GO:0046872">
    <property type="term" value="F:metal ion binding"/>
    <property type="evidence" value="ECO:0007669"/>
    <property type="project" value="UniProtKB-KW"/>
</dbReference>
<evidence type="ECO:0000256" key="3">
    <source>
        <dbReference type="ARBA" id="ARBA00022723"/>
    </source>
</evidence>
<dbReference type="Proteomes" id="UP000581447">
    <property type="component" value="Unassembled WGS sequence"/>
</dbReference>
<evidence type="ECO:0000259" key="9">
    <source>
        <dbReference type="PROSITE" id="PS51782"/>
    </source>
</evidence>
<sequence>MRNSKIIMATGVAILGLTAMVGSPPADAKTKQPAAPRAFTAQEKAEGAKYHTEILKEFGGPMQSPQTAYVVRVGKNIAAQSGLGNSQDDFNVTLLNSSVNNAFALPGGYVYITRQLVALCNSEAEMAGVLGHEVGHTAARHSQKRQNNATFANILGIGGTILGSVLGDSAGWLGAVGVGLKQYAGPLAQVFSLKYSRVQEEEADDFGIRYLSKAGYDPSALSSMLNALALQTSLDSRVAGLGDNAVPEWASTHPDPARRVARAGTRSKSYPASNVRNADAHFAAIDGMLYGDDPVQGVVEGLAFIHPQLKMRFTAPTGFGIQNGNESVSINGNTGKALFTSAAFDGNRDAYISNAFKSVAGKNMAIPVRDIRRTTVNGIPAFFASSVVNTQQGQRAVSVFAYEWSPGIAFHFVTITAANARPFDGMFESMSRLSNAQAAEVKPRTLRVVTVGRTDTVASLATRMAYPSLQTERFLALNGLTFNAALRPGQKVKIVTY</sequence>
<keyword evidence="5" id="KW-0862">Zinc</keyword>
<dbReference type="PANTHER" id="PTHR22726">
    <property type="entry name" value="METALLOENDOPEPTIDASE OMA1"/>
    <property type="match status" value="1"/>
</dbReference>
<keyword evidence="8" id="KW-0732">Signal</keyword>
<dbReference type="EMBL" id="JACIEA010000002">
    <property type="protein sequence ID" value="MBB3943288.1"/>
    <property type="molecule type" value="Genomic_DNA"/>
</dbReference>
<protein>
    <submittedName>
        <fullName evidence="10">Putative Zn-dependent protease</fullName>
    </submittedName>
</protein>
<dbReference type="InterPro" id="IPR018392">
    <property type="entry name" value="LysM"/>
</dbReference>
<dbReference type="AlphaFoldDB" id="A0A840AYU8"/>
<dbReference type="GO" id="GO:0051603">
    <property type="term" value="P:proteolysis involved in protein catabolic process"/>
    <property type="evidence" value="ECO:0007669"/>
    <property type="project" value="TreeGrafter"/>
</dbReference>
<dbReference type="PROSITE" id="PS51782">
    <property type="entry name" value="LYSM"/>
    <property type="match status" value="1"/>
</dbReference>
<keyword evidence="6" id="KW-0482">Metalloprotease</keyword>
<dbReference type="RefSeq" id="WP_183941623.1">
    <property type="nucleotide sequence ID" value="NZ_BAABBG010000005.1"/>
</dbReference>
<keyword evidence="4" id="KW-0378">Hydrolase</keyword>
<dbReference type="GO" id="GO:0004222">
    <property type="term" value="F:metalloendopeptidase activity"/>
    <property type="evidence" value="ECO:0007669"/>
    <property type="project" value="InterPro"/>
</dbReference>
<evidence type="ECO:0000256" key="1">
    <source>
        <dbReference type="ARBA" id="ARBA00001947"/>
    </source>
</evidence>
<feature type="signal peptide" evidence="8">
    <location>
        <begin position="1"/>
        <end position="28"/>
    </location>
</feature>
<name>A0A840AYU8_9SPHN</name>
<dbReference type="GO" id="GO:0016020">
    <property type="term" value="C:membrane"/>
    <property type="evidence" value="ECO:0007669"/>
    <property type="project" value="TreeGrafter"/>
</dbReference>
<dbReference type="PANTHER" id="PTHR22726:SF24">
    <property type="entry name" value="M48 FAMILY METALLOPEPTIDASE"/>
    <property type="match status" value="1"/>
</dbReference>
<dbReference type="InterPro" id="IPR051156">
    <property type="entry name" value="Mito/Outer_Membr_Metalloprot"/>
</dbReference>
<accession>A0A840AYU8</accession>
<comment type="cofactor">
    <cofactor evidence="1">
        <name>Zn(2+)</name>
        <dbReference type="ChEBI" id="CHEBI:29105"/>
    </cofactor>
</comment>
<reference evidence="10 11" key="1">
    <citation type="submission" date="2020-08" db="EMBL/GenBank/DDBJ databases">
        <title>Genomic Encyclopedia of Type Strains, Phase IV (KMG-IV): sequencing the most valuable type-strain genomes for metagenomic binning, comparative biology and taxonomic classification.</title>
        <authorList>
            <person name="Goeker M."/>
        </authorList>
    </citation>
    <scope>NUCLEOTIDE SEQUENCE [LARGE SCALE GENOMIC DNA]</scope>
    <source>
        <strain evidence="10 11">DSM 29050</strain>
    </source>
</reference>
<dbReference type="Gene3D" id="3.30.2010.10">
    <property type="entry name" value="Metalloproteases ('zincins'), catalytic domain"/>
    <property type="match status" value="1"/>
</dbReference>
<dbReference type="CDD" id="cd00118">
    <property type="entry name" value="LysM"/>
    <property type="match status" value="1"/>
</dbReference>
<evidence type="ECO:0000256" key="2">
    <source>
        <dbReference type="ARBA" id="ARBA00022670"/>
    </source>
</evidence>
<feature type="domain" description="LysM" evidence="9">
    <location>
        <begin position="447"/>
        <end position="494"/>
    </location>
</feature>
<keyword evidence="11" id="KW-1185">Reference proteome</keyword>
<evidence type="ECO:0000256" key="7">
    <source>
        <dbReference type="SAM" id="MobiDB-lite"/>
    </source>
</evidence>
<proteinExistence type="predicted"/>
<evidence type="ECO:0000256" key="4">
    <source>
        <dbReference type="ARBA" id="ARBA00022801"/>
    </source>
</evidence>
<dbReference type="InterPro" id="IPR001915">
    <property type="entry name" value="Peptidase_M48"/>
</dbReference>
<evidence type="ECO:0000256" key="5">
    <source>
        <dbReference type="ARBA" id="ARBA00022833"/>
    </source>
</evidence>
<evidence type="ECO:0000313" key="10">
    <source>
        <dbReference type="EMBL" id="MBB3943288.1"/>
    </source>
</evidence>
<evidence type="ECO:0000313" key="11">
    <source>
        <dbReference type="Proteomes" id="UP000581447"/>
    </source>
</evidence>
<dbReference type="CDD" id="cd07324">
    <property type="entry name" value="M48C_Oma1-like"/>
    <property type="match status" value="1"/>
</dbReference>
<evidence type="ECO:0000256" key="8">
    <source>
        <dbReference type="SAM" id="SignalP"/>
    </source>
</evidence>